<evidence type="ECO:0000256" key="5">
    <source>
        <dbReference type="ARBA" id="ARBA00023065"/>
    </source>
</evidence>
<evidence type="ECO:0000256" key="6">
    <source>
        <dbReference type="ARBA" id="ARBA00023136"/>
    </source>
</evidence>
<reference evidence="10" key="1">
    <citation type="journal article" date="2015" name="PLoS Genet.">
        <title>Genome Sequence and Transcriptome Analyses of Chrysochromulina tobin: Metabolic Tools for Enhanced Algal Fitness in the Prominent Order Prymnesiales (Haptophyceae).</title>
        <authorList>
            <person name="Hovde B.T."/>
            <person name="Deodato C.R."/>
            <person name="Hunsperger H.M."/>
            <person name="Ryken S.A."/>
            <person name="Yost W."/>
            <person name="Jha R.K."/>
            <person name="Patterson J."/>
            <person name="Monnat R.J. Jr."/>
            <person name="Barlow S.B."/>
            <person name="Starkenburg S.R."/>
            <person name="Cattolico R.A."/>
        </authorList>
    </citation>
    <scope>NUCLEOTIDE SEQUENCE</scope>
    <source>
        <strain evidence="10">CCMP291</strain>
    </source>
</reference>
<comment type="subcellular location">
    <subcellularLocation>
        <location evidence="1">Membrane</location>
        <topology evidence="1">Multi-pass membrane protein</topology>
    </subcellularLocation>
</comment>
<accession>A0A0M0JHI7</accession>
<evidence type="ECO:0000256" key="8">
    <source>
        <dbReference type="SAM" id="Phobius"/>
    </source>
</evidence>
<evidence type="ECO:0000313" key="10">
    <source>
        <dbReference type="Proteomes" id="UP000037460"/>
    </source>
</evidence>
<keyword evidence="4 8" id="KW-1133">Transmembrane helix</keyword>
<feature type="transmembrane region" description="Helical" evidence="8">
    <location>
        <begin position="66"/>
        <end position="83"/>
    </location>
</feature>
<keyword evidence="2" id="KW-0813">Transport</keyword>
<feature type="transmembrane region" description="Helical" evidence="8">
    <location>
        <begin position="23"/>
        <end position="46"/>
    </location>
</feature>
<evidence type="ECO:0000313" key="9">
    <source>
        <dbReference type="EMBL" id="KOO26029.1"/>
    </source>
</evidence>
<gene>
    <name evidence="9" type="ORF">Ctob_009370</name>
</gene>
<protein>
    <submittedName>
        <fullName evidence="9">Uncharacterized protein</fullName>
    </submittedName>
</protein>
<dbReference type="Pfam" id="PF25539">
    <property type="entry name" value="Bestrophin_2"/>
    <property type="match status" value="1"/>
</dbReference>
<feature type="transmembrane region" description="Helical" evidence="8">
    <location>
        <begin position="237"/>
        <end position="255"/>
    </location>
</feature>
<dbReference type="GO" id="GO:0005254">
    <property type="term" value="F:chloride channel activity"/>
    <property type="evidence" value="ECO:0007669"/>
    <property type="project" value="InterPro"/>
</dbReference>
<sequence>MTVEYAGDDFNELTAFFRWRGTVFSTVLCSPAIWVLMLLHCTFLYMHTRLDLDLGMIVKGAAPDEISTVSINLLIVFLVYYGGNCYSRYFEMYEQCMAMAGDVACWVGLCRVYFPQANADILWNLSRHMVASVYFLYFELGGLASDGGRVITEAEWSVLFRSSLISESERKVLEKYRGSRFFLMQSWALRLASEQCTKPDTAAGADIMALEDFVLKLRKDGGAISNLLKQPEPFPRYHLLMLMLNLNLVVLAYAMIEANTFMSIPCYFIVCFVCLGLKQTSISLSNPFGMDAVDFETDVFMARIMINTKELISRQANYVPKLMPLPDDVPLTENDPVGNGRRYASDGLGA</sequence>
<proteinExistence type="predicted"/>
<dbReference type="Proteomes" id="UP000037460">
    <property type="component" value="Unassembled WGS sequence"/>
</dbReference>
<keyword evidence="6 8" id="KW-0472">Membrane</keyword>
<dbReference type="InterPro" id="IPR044669">
    <property type="entry name" value="YneE/VCCN1/2-like"/>
</dbReference>
<feature type="transmembrane region" description="Helical" evidence="8">
    <location>
        <begin position="261"/>
        <end position="277"/>
    </location>
</feature>
<dbReference type="AlphaFoldDB" id="A0A0M0JHI7"/>
<dbReference type="EMBL" id="JWZX01002899">
    <property type="protein sequence ID" value="KOO26029.1"/>
    <property type="molecule type" value="Genomic_DNA"/>
</dbReference>
<organism evidence="9 10">
    <name type="scientific">Chrysochromulina tobinii</name>
    <dbReference type="NCBI Taxonomy" id="1460289"/>
    <lineage>
        <taxon>Eukaryota</taxon>
        <taxon>Haptista</taxon>
        <taxon>Haptophyta</taxon>
        <taxon>Prymnesiophyceae</taxon>
        <taxon>Prymnesiales</taxon>
        <taxon>Chrysochromulinaceae</taxon>
        <taxon>Chrysochromulina</taxon>
    </lineage>
</organism>
<name>A0A0M0JHI7_9EUKA</name>
<evidence type="ECO:0000256" key="3">
    <source>
        <dbReference type="ARBA" id="ARBA00022692"/>
    </source>
</evidence>
<evidence type="ECO:0000256" key="2">
    <source>
        <dbReference type="ARBA" id="ARBA00022448"/>
    </source>
</evidence>
<evidence type="ECO:0000256" key="1">
    <source>
        <dbReference type="ARBA" id="ARBA00004141"/>
    </source>
</evidence>
<keyword evidence="5" id="KW-0406">Ion transport</keyword>
<dbReference type="GO" id="GO:0016020">
    <property type="term" value="C:membrane"/>
    <property type="evidence" value="ECO:0007669"/>
    <property type="project" value="UniProtKB-SubCell"/>
</dbReference>
<feature type="region of interest" description="Disordered" evidence="7">
    <location>
        <begin position="330"/>
        <end position="350"/>
    </location>
</feature>
<comment type="caution">
    <text evidence="9">The sequence shown here is derived from an EMBL/GenBank/DDBJ whole genome shotgun (WGS) entry which is preliminary data.</text>
</comment>
<evidence type="ECO:0000256" key="4">
    <source>
        <dbReference type="ARBA" id="ARBA00022989"/>
    </source>
</evidence>
<keyword evidence="3 8" id="KW-0812">Transmembrane</keyword>
<evidence type="ECO:0000256" key="7">
    <source>
        <dbReference type="SAM" id="MobiDB-lite"/>
    </source>
</evidence>
<keyword evidence="10" id="KW-1185">Reference proteome</keyword>